<comment type="caution">
    <text evidence="3">The sequence shown here is derived from an EMBL/GenBank/DDBJ whole genome shotgun (WGS) entry which is preliminary data.</text>
</comment>
<dbReference type="Pfam" id="PF14292">
    <property type="entry name" value="SusE"/>
    <property type="match status" value="1"/>
</dbReference>
<evidence type="ECO:0000256" key="1">
    <source>
        <dbReference type="SAM" id="SignalP"/>
    </source>
</evidence>
<feature type="chain" id="PRO_5038059702" description="SusE outer membrane protein domain-containing protein" evidence="1">
    <location>
        <begin position="22"/>
        <end position="381"/>
    </location>
</feature>
<organism evidence="3 4">
    <name type="scientific">Salinimicrobium marinum</name>
    <dbReference type="NCBI Taxonomy" id="680283"/>
    <lineage>
        <taxon>Bacteria</taxon>
        <taxon>Pseudomonadati</taxon>
        <taxon>Bacteroidota</taxon>
        <taxon>Flavobacteriia</taxon>
        <taxon>Flavobacteriales</taxon>
        <taxon>Flavobacteriaceae</taxon>
        <taxon>Salinimicrobium</taxon>
    </lineage>
</organism>
<dbReference type="RefSeq" id="WP_189603450.1">
    <property type="nucleotide sequence ID" value="NZ_BMXB01000002.1"/>
</dbReference>
<evidence type="ECO:0000259" key="2">
    <source>
        <dbReference type="Pfam" id="PF14292"/>
    </source>
</evidence>
<dbReference type="Proteomes" id="UP000610456">
    <property type="component" value="Unassembled WGS sequence"/>
</dbReference>
<reference evidence="3" key="2">
    <citation type="submission" date="2020-09" db="EMBL/GenBank/DDBJ databases">
        <authorList>
            <person name="Sun Q."/>
            <person name="Kim S."/>
        </authorList>
    </citation>
    <scope>NUCLEOTIDE SEQUENCE</scope>
    <source>
        <strain evidence="3">KCTC 12719</strain>
    </source>
</reference>
<dbReference type="EMBL" id="BMXB01000002">
    <property type="protein sequence ID" value="GHA29467.1"/>
    <property type="molecule type" value="Genomic_DNA"/>
</dbReference>
<feature type="domain" description="SusE outer membrane protein" evidence="2">
    <location>
        <begin position="23"/>
        <end position="119"/>
    </location>
</feature>
<proteinExistence type="predicted"/>
<accession>A0A918VWC8</accession>
<gene>
    <name evidence="3" type="ORF">GCM10007103_08360</name>
</gene>
<keyword evidence="1" id="KW-0732">Signal</keyword>
<dbReference type="GO" id="GO:2001070">
    <property type="term" value="F:starch binding"/>
    <property type="evidence" value="ECO:0007669"/>
    <property type="project" value="InterPro"/>
</dbReference>
<name>A0A918VWC8_9FLAO</name>
<dbReference type="InterPro" id="IPR025970">
    <property type="entry name" value="SusE"/>
</dbReference>
<keyword evidence="4" id="KW-1185">Reference proteome</keyword>
<feature type="signal peptide" evidence="1">
    <location>
        <begin position="1"/>
        <end position="21"/>
    </location>
</feature>
<dbReference type="GO" id="GO:0019867">
    <property type="term" value="C:outer membrane"/>
    <property type="evidence" value="ECO:0007669"/>
    <property type="project" value="InterPro"/>
</dbReference>
<reference evidence="3" key="1">
    <citation type="journal article" date="2014" name="Int. J. Syst. Evol. Microbiol.">
        <title>Complete genome sequence of Corynebacterium casei LMG S-19264T (=DSM 44701T), isolated from a smear-ripened cheese.</title>
        <authorList>
            <consortium name="US DOE Joint Genome Institute (JGI-PGF)"/>
            <person name="Walter F."/>
            <person name="Albersmeier A."/>
            <person name="Kalinowski J."/>
            <person name="Ruckert C."/>
        </authorList>
    </citation>
    <scope>NUCLEOTIDE SEQUENCE</scope>
    <source>
        <strain evidence="3">KCTC 12719</strain>
    </source>
</reference>
<dbReference type="Gene3D" id="2.60.40.3620">
    <property type="match status" value="2"/>
</dbReference>
<evidence type="ECO:0000313" key="3">
    <source>
        <dbReference type="EMBL" id="GHA29467.1"/>
    </source>
</evidence>
<protein>
    <recommendedName>
        <fullName evidence="2">SusE outer membrane protein domain-containing protein</fullName>
    </recommendedName>
</protein>
<sequence length="381" mass="41492">MKKISNLLLAFVAVIGLNACSSDDDIVFVAQPDPEGISFVNSFNSQYILTPATSDNTAERFVWNEIDVEVPTNLTYELQGSADSGFESFDVMGETGSNNLAVSVGQLLELAEDAGMDNDPSTEDMPNSGQLYFRIVASAGDAGELAHTSEVEALTIVLPEGEQEEDLRELYFVGNATPDDWNNNGNNYPLYRDAQNPNMYYYTGYFNAGEFKILEELGAWQPQYGTNDGSTVAVNSGGGEDPGPFIVDASGYYSFQINLEEMTFTMEEYDASEATTYETIGFLGDSTIEGYETGDDGWGADADMTQSDFNAHIWYATDVSLTDGELKFRAADAWDVSWGIDSGALSDKANPGGPNIPVATGVYNIWFNDLTGRYILIPHAE</sequence>
<evidence type="ECO:0000313" key="4">
    <source>
        <dbReference type="Proteomes" id="UP000610456"/>
    </source>
</evidence>
<dbReference type="AlphaFoldDB" id="A0A918VWC8"/>